<dbReference type="EMBL" id="FOTK01000030">
    <property type="protein sequence ID" value="SFM41465.1"/>
    <property type="molecule type" value="Genomic_DNA"/>
</dbReference>
<proteinExistence type="predicted"/>
<feature type="coiled-coil region" evidence="1">
    <location>
        <begin position="55"/>
        <end position="82"/>
    </location>
</feature>
<protein>
    <submittedName>
        <fullName evidence="3">Uncharacterized protein</fullName>
    </submittedName>
</protein>
<keyword evidence="1" id="KW-0175">Coiled coil</keyword>
<evidence type="ECO:0000313" key="4">
    <source>
        <dbReference type="Proteomes" id="UP000199048"/>
    </source>
</evidence>
<keyword evidence="2" id="KW-1133">Transmembrane helix</keyword>
<sequence>MFELLFSLISTPFGIGGIIAVAAAVAAFFLMPTLAMRVAPPLALVDLVLFGAGYVHRLTTDLAAARADAARFQEDYRQAEEVAVQNAEKARQLSWQQGVDAAPADRRLAEARAEAEKRLRAREAMARIEGAESVVCASGSTRTRAKPAAVPPAIDAALDALAPASGRHQ</sequence>
<dbReference type="STRING" id="582667.SAMN05192568_103078"/>
<accession>A0A1I4QP28</accession>
<keyword evidence="2" id="KW-0812">Transmembrane</keyword>
<evidence type="ECO:0000256" key="2">
    <source>
        <dbReference type="SAM" id="Phobius"/>
    </source>
</evidence>
<name>A0A1I4QP28_9HYPH</name>
<dbReference type="AlphaFoldDB" id="A0A1I4QP28"/>
<reference evidence="4" key="1">
    <citation type="submission" date="2016-10" db="EMBL/GenBank/DDBJ databases">
        <authorList>
            <person name="Varghese N."/>
            <person name="Submissions S."/>
        </authorList>
    </citation>
    <scope>NUCLEOTIDE SEQUENCE [LARGE SCALE GENOMIC DNA]</scope>
    <source>
        <strain evidence="4">BL36</strain>
    </source>
</reference>
<keyword evidence="4" id="KW-1185">Reference proteome</keyword>
<evidence type="ECO:0000313" key="3">
    <source>
        <dbReference type="EMBL" id="SFM41465.1"/>
    </source>
</evidence>
<dbReference type="Proteomes" id="UP000199048">
    <property type="component" value="Unassembled WGS sequence"/>
</dbReference>
<organism evidence="3 4">
    <name type="scientific">Methylobacterium pseudosasicola</name>
    <dbReference type="NCBI Taxonomy" id="582667"/>
    <lineage>
        <taxon>Bacteria</taxon>
        <taxon>Pseudomonadati</taxon>
        <taxon>Pseudomonadota</taxon>
        <taxon>Alphaproteobacteria</taxon>
        <taxon>Hyphomicrobiales</taxon>
        <taxon>Methylobacteriaceae</taxon>
        <taxon>Methylobacterium</taxon>
    </lineage>
</organism>
<evidence type="ECO:0000256" key="1">
    <source>
        <dbReference type="SAM" id="Coils"/>
    </source>
</evidence>
<keyword evidence="2" id="KW-0472">Membrane</keyword>
<gene>
    <name evidence="3" type="ORF">SAMN05192568_103078</name>
</gene>
<feature type="transmembrane region" description="Helical" evidence="2">
    <location>
        <begin position="6"/>
        <end position="30"/>
    </location>
</feature>
<dbReference type="RefSeq" id="WP_092044542.1">
    <property type="nucleotide sequence ID" value="NZ_FOTK01000030.1"/>
</dbReference>